<evidence type="ECO:0000256" key="3">
    <source>
        <dbReference type="ARBA" id="ARBA00022801"/>
    </source>
</evidence>
<dbReference type="EMBL" id="CACSLK010019758">
    <property type="protein sequence ID" value="CAA0819965.1"/>
    <property type="molecule type" value="Genomic_DNA"/>
</dbReference>
<keyword evidence="2 6" id="KW-0732">Signal</keyword>
<dbReference type="SUPFAM" id="SSF54556">
    <property type="entry name" value="Chitinase insertion domain"/>
    <property type="match status" value="1"/>
</dbReference>
<dbReference type="CDD" id="cd02879">
    <property type="entry name" value="GH18_plant_chitinase_class_V"/>
    <property type="match status" value="1"/>
</dbReference>
<dbReference type="SUPFAM" id="SSF51445">
    <property type="entry name" value="(Trans)glycosidases"/>
    <property type="match status" value="1"/>
</dbReference>
<reference evidence="8" key="1">
    <citation type="submission" date="2019-12" db="EMBL/GenBank/DDBJ databases">
        <authorList>
            <person name="Scholes J."/>
        </authorList>
    </citation>
    <scope>NUCLEOTIDE SEQUENCE</scope>
</reference>
<dbReference type="GO" id="GO:0005576">
    <property type="term" value="C:extracellular region"/>
    <property type="evidence" value="ECO:0007669"/>
    <property type="project" value="TreeGrafter"/>
</dbReference>
<evidence type="ECO:0000313" key="9">
    <source>
        <dbReference type="Proteomes" id="UP001153555"/>
    </source>
</evidence>
<dbReference type="InterPro" id="IPR050314">
    <property type="entry name" value="Glycosyl_Hydrlase_18"/>
</dbReference>
<dbReference type="PANTHER" id="PTHR11177:SF396">
    <property type="entry name" value="NOD FACTOR HYDROLASE PROTEIN 1"/>
    <property type="match status" value="1"/>
</dbReference>
<evidence type="ECO:0000256" key="2">
    <source>
        <dbReference type="ARBA" id="ARBA00022729"/>
    </source>
</evidence>
<feature type="signal peptide" evidence="6">
    <location>
        <begin position="1"/>
        <end position="21"/>
    </location>
</feature>
<evidence type="ECO:0000256" key="6">
    <source>
        <dbReference type="SAM" id="SignalP"/>
    </source>
</evidence>
<gene>
    <name evidence="8" type="ORF">SHERM_18217</name>
</gene>
<dbReference type="InterPro" id="IPR029070">
    <property type="entry name" value="Chitinase_insertion_sf"/>
</dbReference>
<dbReference type="InterPro" id="IPR017853">
    <property type="entry name" value="GH"/>
</dbReference>
<dbReference type="PANTHER" id="PTHR11177">
    <property type="entry name" value="CHITINASE"/>
    <property type="match status" value="1"/>
</dbReference>
<proteinExistence type="inferred from homology"/>
<evidence type="ECO:0000259" key="7">
    <source>
        <dbReference type="PROSITE" id="PS51910"/>
    </source>
</evidence>
<dbReference type="Proteomes" id="UP001153555">
    <property type="component" value="Unassembled WGS sequence"/>
</dbReference>
<dbReference type="AlphaFoldDB" id="A0A9N7N3N2"/>
<keyword evidence="9" id="KW-1185">Reference proteome</keyword>
<dbReference type="OrthoDB" id="76388at2759"/>
<feature type="chain" id="PRO_5040513951" evidence="6">
    <location>
        <begin position="22"/>
        <end position="384"/>
    </location>
</feature>
<dbReference type="Gene3D" id="3.20.20.80">
    <property type="entry name" value="Glycosidases"/>
    <property type="match status" value="1"/>
</dbReference>
<evidence type="ECO:0000256" key="4">
    <source>
        <dbReference type="ARBA" id="ARBA00023180"/>
    </source>
</evidence>
<dbReference type="Pfam" id="PF00704">
    <property type="entry name" value="Glyco_hydro_18"/>
    <property type="match status" value="1"/>
</dbReference>
<evidence type="ECO:0000256" key="1">
    <source>
        <dbReference type="ARBA" id="ARBA00008682"/>
    </source>
</evidence>
<feature type="domain" description="GH18" evidence="7">
    <location>
        <begin position="31"/>
        <end position="384"/>
    </location>
</feature>
<comment type="similarity">
    <text evidence="1">Belongs to the glycosyl hydrolase 18 family. Chitinase class V subfamily.</text>
</comment>
<accession>A0A9N7N3N2</accession>
<dbReference type="SMART" id="SM00636">
    <property type="entry name" value="Glyco_18"/>
    <property type="match status" value="1"/>
</dbReference>
<sequence length="384" mass="42659">MGLTKLVFTSTLSFLFLAAYSAPEPQGLKQTIKGAYYPSWAQNMPPSNINTDYFTHIFYAFLVPNNTTFTFDITPDLDKSLKTFTAALRDKNPPVGALFSIGGGGVEPSLFSRMASSQNNRAAFIQSSIKVARKYKFAGFDLDYEFPQNTYDMANLGHLLKEWRAAVKAEASQTKLQPLLITAAVYYSAGPFLSGPPRSYPAAQIQESLDWVNMMDYDYHGSWDANATGEHAQLYDRTGGKLSTSYGVDSWIRAGVSPNKMVMGFPLYGKTYTLKNKTMIGIGAPAKGVGPGVDGIMTYSEVVDFYMKLRKKRKNKVEVFFDARSVSMYAVAGKVWIGFDGFQSVFAKVQYAKDKGLRGYFFWAVNGDSNWTLSRTASETWKIA</sequence>
<organism evidence="8 9">
    <name type="scientific">Striga hermonthica</name>
    <name type="common">Purple witchweed</name>
    <name type="synonym">Buchnera hermonthica</name>
    <dbReference type="NCBI Taxonomy" id="68872"/>
    <lineage>
        <taxon>Eukaryota</taxon>
        <taxon>Viridiplantae</taxon>
        <taxon>Streptophyta</taxon>
        <taxon>Embryophyta</taxon>
        <taxon>Tracheophyta</taxon>
        <taxon>Spermatophyta</taxon>
        <taxon>Magnoliopsida</taxon>
        <taxon>eudicotyledons</taxon>
        <taxon>Gunneridae</taxon>
        <taxon>Pentapetalae</taxon>
        <taxon>asterids</taxon>
        <taxon>lamiids</taxon>
        <taxon>Lamiales</taxon>
        <taxon>Orobanchaceae</taxon>
        <taxon>Buchnereae</taxon>
        <taxon>Striga</taxon>
    </lineage>
</organism>
<evidence type="ECO:0000313" key="8">
    <source>
        <dbReference type="EMBL" id="CAA0819965.1"/>
    </source>
</evidence>
<dbReference type="Gene3D" id="3.10.50.10">
    <property type="match status" value="1"/>
</dbReference>
<dbReference type="GO" id="GO:0006032">
    <property type="term" value="P:chitin catabolic process"/>
    <property type="evidence" value="ECO:0007669"/>
    <property type="project" value="TreeGrafter"/>
</dbReference>
<dbReference type="GO" id="GO:0005975">
    <property type="term" value="P:carbohydrate metabolic process"/>
    <property type="evidence" value="ECO:0007669"/>
    <property type="project" value="InterPro"/>
</dbReference>
<comment type="caution">
    <text evidence="8">The sequence shown here is derived from an EMBL/GenBank/DDBJ whole genome shotgun (WGS) entry which is preliminary data.</text>
</comment>
<keyword evidence="5" id="KW-0326">Glycosidase</keyword>
<protein>
    <submittedName>
        <fullName evidence="8">Glycosyl hydrolase family protein with chitinase insertion domain</fullName>
    </submittedName>
</protein>
<dbReference type="GO" id="GO:0004568">
    <property type="term" value="F:chitinase activity"/>
    <property type="evidence" value="ECO:0007669"/>
    <property type="project" value="TreeGrafter"/>
</dbReference>
<keyword evidence="3 8" id="KW-0378">Hydrolase</keyword>
<dbReference type="PROSITE" id="PS51910">
    <property type="entry name" value="GH18_2"/>
    <property type="match status" value="1"/>
</dbReference>
<keyword evidence="4" id="KW-0325">Glycoprotein</keyword>
<evidence type="ECO:0000256" key="5">
    <source>
        <dbReference type="ARBA" id="ARBA00023295"/>
    </source>
</evidence>
<dbReference type="FunFam" id="3.10.50.10:FF:000003">
    <property type="entry name" value="Class V chitinase CHIT5b"/>
    <property type="match status" value="1"/>
</dbReference>
<dbReference type="InterPro" id="IPR011583">
    <property type="entry name" value="Chitinase_II/V-like_cat"/>
</dbReference>
<dbReference type="InterPro" id="IPR001223">
    <property type="entry name" value="Glyco_hydro18_cat"/>
</dbReference>
<dbReference type="GO" id="GO:0008061">
    <property type="term" value="F:chitin binding"/>
    <property type="evidence" value="ECO:0007669"/>
    <property type="project" value="InterPro"/>
</dbReference>
<name>A0A9N7N3N2_STRHE</name>